<keyword evidence="1" id="KW-0812">Transmembrane</keyword>
<protein>
    <submittedName>
        <fullName evidence="2">Uncharacterized protein</fullName>
    </submittedName>
</protein>
<accession>A0A7J6L8Y6</accession>
<keyword evidence="1" id="KW-1133">Transmembrane helix</keyword>
<evidence type="ECO:0000313" key="2">
    <source>
        <dbReference type="EMBL" id="KAF4655661.1"/>
    </source>
</evidence>
<keyword evidence="3" id="KW-1185">Reference proteome</keyword>
<comment type="caution">
    <text evidence="2">The sequence shown here is derived from an EMBL/GenBank/DDBJ whole genome shotgun (WGS) entry which is preliminary data.</text>
</comment>
<dbReference type="AlphaFoldDB" id="A0A7J6L8Y6"/>
<gene>
    <name evidence="2" type="ORF">FOL47_009337</name>
</gene>
<keyword evidence="1" id="KW-0472">Membrane</keyword>
<dbReference type="Proteomes" id="UP000591131">
    <property type="component" value="Unassembled WGS sequence"/>
</dbReference>
<evidence type="ECO:0000256" key="1">
    <source>
        <dbReference type="SAM" id="Phobius"/>
    </source>
</evidence>
<evidence type="ECO:0000313" key="3">
    <source>
        <dbReference type="Proteomes" id="UP000591131"/>
    </source>
</evidence>
<dbReference type="OrthoDB" id="345965at2759"/>
<proteinExistence type="predicted"/>
<feature type="transmembrane region" description="Helical" evidence="1">
    <location>
        <begin position="127"/>
        <end position="149"/>
    </location>
</feature>
<feature type="transmembrane region" description="Helical" evidence="1">
    <location>
        <begin position="7"/>
        <end position="24"/>
    </location>
</feature>
<feature type="transmembrane region" description="Helical" evidence="1">
    <location>
        <begin position="73"/>
        <end position="94"/>
    </location>
</feature>
<dbReference type="EMBL" id="JAAPAO010000644">
    <property type="protein sequence ID" value="KAF4655661.1"/>
    <property type="molecule type" value="Genomic_DNA"/>
</dbReference>
<reference evidence="2 3" key="1">
    <citation type="submission" date="2020-04" db="EMBL/GenBank/DDBJ databases">
        <title>Perkinsus chesapeaki whole genome sequence.</title>
        <authorList>
            <person name="Bogema D.R."/>
        </authorList>
    </citation>
    <scope>NUCLEOTIDE SEQUENCE [LARGE SCALE GENOMIC DNA]</scope>
    <source>
        <strain evidence="2">ATCC PRA-425</strain>
    </source>
</reference>
<organism evidence="2 3">
    <name type="scientific">Perkinsus chesapeaki</name>
    <name type="common">Clam parasite</name>
    <name type="synonym">Perkinsus andrewsi</name>
    <dbReference type="NCBI Taxonomy" id="330153"/>
    <lineage>
        <taxon>Eukaryota</taxon>
        <taxon>Sar</taxon>
        <taxon>Alveolata</taxon>
        <taxon>Perkinsozoa</taxon>
        <taxon>Perkinsea</taxon>
        <taxon>Perkinsida</taxon>
        <taxon>Perkinsidae</taxon>
        <taxon>Perkinsus</taxon>
    </lineage>
</organism>
<name>A0A7J6L8Y6_PERCH</name>
<sequence>MSQKADIVWTGILGGVLSLGYIQWRQHFLGEDLSKKGYYDEFGNKIDFEDEQDSNQPMVSNPMKRAVAGLKAVYTPHILDLAAAVSAIWGYRAFKNMNKVLERRYADITYQIRRPDVLLNRIASLKYLVYGGVLIPVLAGGSLALVQWLTLPVEERGKTWSSRAQGTVLGDYLSAAQRTLSQSVVGQHTIRAGDDFQDFAHRMRELSTLRDGLGPWKL</sequence>